<dbReference type="EMBL" id="KQ964429">
    <property type="protein sequence ID" value="KXN73953.1"/>
    <property type="molecule type" value="Genomic_DNA"/>
</dbReference>
<organism evidence="7 8">
    <name type="scientific">Conidiobolus coronatus (strain ATCC 28846 / CBS 209.66 / NRRL 28638)</name>
    <name type="common">Delacroixia coronata</name>
    <dbReference type="NCBI Taxonomy" id="796925"/>
    <lineage>
        <taxon>Eukaryota</taxon>
        <taxon>Fungi</taxon>
        <taxon>Fungi incertae sedis</taxon>
        <taxon>Zoopagomycota</taxon>
        <taxon>Entomophthoromycotina</taxon>
        <taxon>Entomophthoromycetes</taxon>
        <taxon>Entomophthorales</taxon>
        <taxon>Ancylistaceae</taxon>
        <taxon>Conidiobolus</taxon>
    </lineage>
</organism>
<evidence type="ECO:0000256" key="4">
    <source>
        <dbReference type="ARBA" id="ARBA00022989"/>
    </source>
</evidence>
<dbReference type="GO" id="GO:0005886">
    <property type="term" value="C:plasma membrane"/>
    <property type="evidence" value="ECO:0007669"/>
    <property type="project" value="UniProtKB-SubCell"/>
</dbReference>
<evidence type="ECO:0000256" key="1">
    <source>
        <dbReference type="ARBA" id="ARBA00004651"/>
    </source>
</evidence>
<dbReference type="AlphaFoldDB" id="A0A137PG22"/>
<dbReference type="OrthoDB" id="199599at2759"/>
<dbReference type="Proteomes" id="UP000070444">
    <property type="component" value="Unassembled WGS sequence"/>
</dbReference>
<name>A0A137PG22_CONC2</name>
<feature type="domain" description="DUF202" evidence="6">
    <location>
        <begin position="26"/>
        <end position="61"/>
    </location>
</feature>
<keyword evidence="4" id="KW-1133">Transmembrane helix</keyword>
<evidence type="ECO:0000313" key="8">
    <source>
        <dbReference type="Proteomes" id="UP000070444"/>
    </source>
</evidence>
<proteinExistence type="predicted"/>
<keyword evidence="2" id="KW-1003">Cell membrane</keyword>
<accession>A0A137PG22</accession>
<evidence type="ECO:0000313" key="7">
    <source>
        <dbReference type="EMBL" id="KXN73953.1"/>
    </source>
</evidence>
<comment type="subcellular location">
    <subcellularLocation>
        <location evidence="1">Cell membrane</location>
        <topology evidence="1">Multi-pass membrane protein</topology>
    </subcellularLocation>
</comment>
<gene>
    <name evidence="7" type="ORF">CONCODRAFT_3024</name>
</gene>
<dbReference type="PANTHER" id="PTHR34187:SF2">
    <property type="entry name" value="DUF202 DOMAIN-CONTAINING PROTEIN"/>
    <property type="match status" value="1"/>
</dbReference>
<evidence type="ECO:0000259" key="6">
    <source>
        <dbReference type="Pfam" id="PF02656"/>
    </source>
</evidence>
<keyword evidence="3" id="KW-0812">Transmembrane</keyword>
<dbReference type="Pfam" id="PF02656">
    <property type="entry name" value="DUF202"/>
    <property type="match status" value="1"/>
</dbReference>
<keyword evidence="5" id="KW-0472">Membrane</keyword>
<keyword evidence="8" id="KW-1185">Reference proteome</keyword>
<reference evidence="7 8" key="1">
    <citation type="journal article" date="2015" name="Genome Biol. Evol.">
        <title>Phylogenomic analyses indicate that early fungi evolved digesting cell walls of algal ancestors of land plants.</title>
        <authorList>
            <person name="Chang Y."/>
            <person name="Wang S."/>
            <person name="Sekimoto S."/>
            <person name="Aerts A.L."/>
            <person name="Choi C."/>
            <person name="Clum A."/>
            <person name="LaButti K.M."/>
            <person name="Lindquist E.A."/>
            <person name="Yee Ngan C."/>
            <person name="Ohm R.A."/>
            <person name="Salamov A.A."/>
            <person name="Grigoriev I.V."/>
            <person name="Spatafora J.W."/>
            <person name="Berbee M.L."/>
        </authorList>
    </citation>
    <scope>NUCLEOTIDE SEQUENCE [LARGE SCALE GENOMIC DNA]</scope>
    <source>
        <strain evidence="7 8">NRRL 28638</strain>
    </source>
</reference>
<dbReference type="PANTHER" id="PTHR34187">
    <property type="entry name" value="FGR18P"/>
    <property type="match status" value="1"/>
</dbReference>
<evidence type="ECO:0000256" key="3">
    <source>
        <dbReference type="ARBA" id="ARBA00022692"/>
    </source>
</evidence>
<evidence type="ECO:0000256" key="2">
    <source>
        <dbReference type="ARBA" id="ARBA00022475"/>
    </source>
</evidence>
<dbReference type="InterPro" id="IPR003807">
    <property type="entry name" value="DUF202"/>
</dbReference>
<protein>
    <recommendedName>
        <fullName evidence="6">DUF202 domain-containing protein</fullName>
    </recommendedName>
</protein>
<dbReference type="InterPro" id="IPR052053">
    <property type="entry name" value="IM_YidH-like"/>
</dbReference>
<evidence type="ECO:0000256" key="5">
    <source>
        <dbReference type="ARBA" id="ARBA00023136"/>
    </source>
</evidence>
<sequence length="82" mass="9208">MLGQEQKLETFYWSKQVENKGSTAIDHLANESTFLAWFRVSITLVVIGVSIDQTQVSQAKDTDRRKIDSLTVACGFISGVYH</sequence>